<dbReference type="SUPFAM" id="SSF110296">
    <property type="entry name" value="Oligoxyloglucan reducing end-specific cellobiohydrolase"/>
    <property type="match status" value="1"/>
</dbReference>
<feature type="signal peptide" evidence="3">
    <location>
        <begin position="1"/>
        <end position="22"/>
    </location>
</feature>
<dbReference type="GO" id="GO:0015979">
    <property type="term" value="P:photosynthesis"/>
    <property type="evidence" value="ECO:0007669"/>
    <property type="project" value="UniProtKB-KW"/>
</dbReference>
<evidence type="ECO:0000313" key="5">
    <source>
        <dbReference type="EMBL" id="SDR66285.1"/>
    </source>
</evidence>
<keyword evidence="3" id="KW-0732">Signal</keyword>
<accession>A0A1H1KWX4</accession>
<proteinExistence type="predicted"/>
<dbReference type="EMBL" id="LT629745">
    <property type="protein sequence ID" value="SDR66285.1"/>
    <property type="molecule type" value="Genomic_DNA"/>
</dbReference>
<sequence>MKLRIKLSIFSLVLILILGCSEEDSPVDTTEDQIELTEFNSISFEEINTNSASIIIEIVDNGGSEIKEKGVCWSIDQNPTIIHNSIPFGEGSDNFNVAINDLESNTVYNVRAYAKNNAGISYSDNGQFKTLEESNSDYSGVILKTIDGGSTWQSIKVDNILNLHSVFFSDENTGYAVGDLGKIIKTEDAGENWSIQNSGNYILNDVFFINNDEGYAVGNHSKILRTEDGGTNWFEVQSGTNKELRSIYFTDDNTGYIVGNQGIILKSENAGNTWSNVAEDPYRKSLHSIKFVDSNKGYAVGFQKIYKTIDSGLNWETDLNIGYQVNDISLVSEGPIFAVSQQGIVLKLDSSTNEWNRIAEYLTYDLKTVFFTNSNVGYVAGFNGDIFKTTDGGQSWNPQESGTTYLIESMHFTDDNKGIAVGFMK</sequence>
<dbReference type="SUPFAM" id="SSF50939">
    <property type="entry name" value="Sialidases"/>
    <property type="match status" value="1"/>
</dbReference>
<dbReference type="InterPro" id="IPR036278">
    <property type="entry name" value="Sialidase_sf"/>
</dbReference>
<evidence type="ECO:0000313" key="6">
    <source>
        <dbReference type="Proteomes" id="UP000198858"/>
    </source>
</evidence>
<dbReference type="PROSITE" id="PS51257">
    <property type="entry name" value="PROKAR_LIPOPROTEIN"/>
    <property type="match status" value="1"/>
</dbReference>
<dbReference type="STRING" id="1250231.SAMN04488552_0266"/>
<dbReference type="InterPro" id="IPR036116">
    <property type="entry name" value="FN3_sf"/>
</dbReference>
<feature type="chain" id="PRO_5009252858" description="Photosynthesis system II assembly factor Ycf48/Hcf136-like domain-containing protein" evidence="3">
    <location>
        <begin position="23"/>
        <end position="425"/>
    </location>
</feature>
<evidence type="ECO:0000256" key="1">
    <source>
        <dbReference type="ARBA" id="ARBA00022531"/>
    </source>
</evidence>
<dbReference type="PANTHER" id="PTHR47199:SF2">
    <property type="entry name" value="PHOTOSYSTEM II STABILITY_ASSEMBLY FACTOR HCF136, CHLOROPLASTIC"/>
    <property type="match status" value="1"/>
</dbReference>
<dbReference type="SUPFAM" id="SSF49265">
    <property type="entry name" value="Fibronectin type III"/>
    <property type="match status" value="1"/>
</dbReference>
<dbReference type="Gene3D" id="2.130.10.10">
    <property type="entry name" value="YVTN repeat-like/Quinoprotein amine dehydrogenase"/>
    <property type="match status" value="1"/>
</dbReference>
<name>A0A1H1KWX4_9FLAO</name>
<dbReference type="RefSeq" id="WP_089660984.1">
    <property type="nucleotide sequence ID" value="NZ_LT629745.1"/>
</dbReference>
<keyword evidence="2" id="KW-0604">Photosystem II</keyword>
<gene>
    <name evidence="5" type="ORF">SAMN04488552_0266</name>
</gene>
<dbReference type="PANTHER" id="PTHR47199">
    <property type="entry name" value="PHOTOSYSTEM II STABILITY/ASSEMBLY FACTOR HCF136, CHLOROPLASTIC"/>
    <property type="match status" value="1"/>
</dbReference>
<reference evidence="5 6" key="1">
    <citation type="submission" date="2016-10" db="EMBL/GenBank/DDBJ databases">
        <authorList>
            <person name="Varghese N."/>
            <person name="Submissions S."/>
        </authorList>
    </citation>
    <scope>NUCLEOTIDE SEQUENCE [LARGE SCALE GENOMIC DNA]</scope>
    <source>
        <strain evidence="5 6">Mar_2010_102</strain>
    </source>
</reference>
<evidence type="ECO:0000256" key="3">
    <source>
        <dbReference type="SAM" id="SignalP"/>
    </source>
</evidence>
<dbReference type="GO" id="GO:0009523">
    <property type="term" value="C:photosystem II"/>
    <property type="evidence" value="ECO:0007669"/>
    <property type="project" value="UniProtKB-KW"/>
</dbReference>
<protein>
    <recommendedName>
        <fullName evidence="4">Photosynthesis system II assembly factor Ycf48/Hcf136-like domain-containing protein</fullName>
    </recommendedName>
</protein>
<evidence type="ECO:0000259" key="4">
    <source>
        <dbReference type="Pfam" id="PF14870"/>
    </source>
</evidence>
<dbReference type="Pfam" id="PF14870">
    <property type="entry name" value="PSII_BNR"/>
    <property type="match status" value="1"/>
</dbReference>
<dbReference type="InterPro" id="IPR015943">
    <property type="entry name" value="WD40/YVTN_repeat-like_dom_sf"/>
</dbReference>
<dbReference type="InterPro" id="IPR028203">
    <property type="entry name" value="PSII_CF48-like_dom"/>
</dbReference>
<dbReference type="AlphaFoldDB" id="A0A1H1KWX4"/>
<dbReference type="InterPro" id="IPR013783">
    <property type="entry name" value="Ig-like_fold"/>
</dbReference>
<organism evidence="5 6">
    <name type="scientific">Christiangramia echinicola</name>
    <dbReference type="NCBI Taxonomy" id="279359"/>
    <lineage>
        <taxon>Bacteria</taxon>
        <taxon>Pseudomonadati</taxon>
        <taxon>Bacteroidota</taxon>
        <taxon>Flavobacteriia</taxon>
        <taxon>Flavobacteriales</taxon>
        <taxon>Flavobacteriaceae</taxon>
        <taxon>Christiangramia</taxon>
    </lineage>
</organism>
<keyword evidence="1" id="KW-0602">Photosynthesis</keyword>
<evidence type="ECO:0000256" key="2">
    <source>
        <dbReference type="ARBA" id="ARBA00023276"/>
    </source>
</evidence>
<feature type="domain" description="Photosynthesis system II assembly factor Ycf48/Hcf136-like" evidence="4">
    <location>
        <begin position="202"/>
        <end position="343"/>
    </location>
</feature>
<dbReference type="Gene3D" id="2.60.40.10">
    <property type="entry name" value="Immunoglobulins"/>
    <property type="match status" value="1"/>
</dbReference>
<keyword evidence="6" id="KW-1185">Reference proteome</keyword>
<dbReference type="Proteomes" id="UP000198858">
    <property type="component" value="Chromosome I"/>
</dbReference>